<dbReference type="Proteomes" id="UP000604046">
    <property type="component" value="Unassembled WGS sequence"/>
</dbReference>
<accession>A0A812RMQ6</accession>
<evidence type="ECO:0000313" key="4">
    <source>
        <dbReference type="Proteomes" id="UP000604046"/>
    </source>
</evidence>
<dbReference type="Pfam" id="PF07727">
    <property type="entry name" value="RVT_2"/>
    <property type="match status" value="1"/>
</dbReference>
<dbReference type="OrthoDB" id="481811at2759"/>
<evidence type="ECO:0000259" key="2">
    <source>
        <dbReference type="Pfam" id="PF07727"/>
    </source>
</evidence>
<feature type="domain" description="Reverse transcriptase Ty1/copia-type" evidence="2">
    <location>
        <begin position="1170"/>
        <end position="1303"/>
    </location>
</feature>
<feature type="region of interest" description="Disordered" evidence="1">
    <location>
        <begin position="241"/>
        <end position="261"/>
    </location>
</feature>
<organism evidence="3 4">
    <name type="scientific">Symbiodinium natans</name>
    <dbReference type="NCBI Taxonomy" id="878477"/>
    <lineage>
        <taxon>Eukaryota</taxon>
        <taxon>Sar</taxon>
        <taxon>Alveolata</taxon>
        <taxon>Dinophyceae</taxon>
        <taxon>Suessiales</taxon>
        <taxon>Symbiodiniaceae</taxon>
        <taxon>Symbiodinium</taxon>
    </lineage>
</organism>
<dbReference type="CDD" id="cd00303">
    <property type="entry name" value="retropepsin_like"/>
    <property type="match status" value="1"/>
</dbReference>
<feature type="compositionally biased region" description="Polar residues" evidence="1">
    <location>
        <begin position="1024"/>
        <end position="1035"/>
    </location>
</feature>
<feature type="compositionally biased region" description="Acidic residues" evidence="1">
    <location>
        <begin position="998"/>
        <end position="1011"/>
    </location>
</feature>
<evidence type="ECO:0000313" key="3">
    <source>
        <dbReference type="EMBL" id="CAE7444835.1"/>
    </source>
</evidence>
<dbReference type="InterPro" id="IPR043502">
    <property type="entry name" value="DNA/RNA_pol_sf"/>
</dbReference>
<comment type="caution">
    <text evidence="3">The sequence shown here is derived from an EMBL/GenBank/DDBJ whole genome shotgun (WGS) entry which is preliminary data.</text>
</comment>
<dbReference type="SUPFAM" id="SSF56672">
    <property type="entry name" value="DNA/RNA polymerases"/>
    <property type="match status" value="1"/>
</dbReference>
<sequence>MALGGEGDFTGKIRLPLPDHFSGQPSDWEEWSWNFKAYISMFEPSAVTLLDRAEMSAGEYTDETLQVVLDTGDLDADATAQRVLFSRKLHYLLSQLVKDSARLVVRQNVDSNGFETWRRLYNKFALPDATRSTALLTQLLDFKFNPSTFEQDCNVWETIKVKVNAVEGSDELYDGTEEDWSYFGEASGDDWSEWTVGALFDGDSWGYDAWDDSLWDSSWGDSWDWYQDFGSWGEWWPEATSKETLQQQPQKTKEEQTLQPPAAQATVSASLNFEGMLSGEVDFTCGGPTFVSSAIEMAPLETFAMHRNNGDAKTLFSVADLNMPHLNTTFRDHALEEHVVAATFEEDEPWILFDSGAATHCCPQDFASEWPLLPLTGKAPPLRSISGQPLTAYGRRLVKVDFDGQPCFLHVYVCDVPYCVVSVGRLLRQGFEVSMKKESQTLSTPDGKQVPILRHGSLLFLRPSVAPFDKDEFVEVCDMFHGLSSQGTLIAPTFTPMYYHTDRWELSGNTLTRIHKRARATFFSPEGTKDRPVELDRLADEREPSVEDTFRQRLAAAATGTLPEFQKTLVDQLSEMDPSTGEPYTHDLWLNFPLFWVRVHYEPRTTLFVPEDPHFEEQLGNGRMTLIVRDGEDPKWNFDGWRNKLPLETFDAEPAQPEYLARRPKGLKQPYEPTLTERLEDELTHLPFKPWCEVCLRAKSRQAQSRKLSLRQPVLQMDFSFLSDKPGAEQITILNVVDVLTNMSLSVVIPTKARTPYSHAELRRFVLETGRTFGILQCDPEPALLAIAEAVTGEVGGLSLRKTPTGWKQAQGSVGNMQATSYGQIKALRLELLNKYKRRWGKRYNGFICRFGETVLFRRQRVRKGKPAFTRGVWLGKDTESDQHFVADSTAVFKTRSVKRLPPTQQADFDLLQSVTARPWDPTGAKVETDSFIFPMQGSEGATEPTLHGPHALAPSVAPSGASLAPDGPDDGLCDPDLEHALGLDDDTAPIPARDDLSDLPDDFFEVDEGPAFEPPRLTLDEATANTAQARSSTDAALPEPSGSRPRLSEASPTKRSSETFEVGGTKVQKINAVTFYSGNKKKRVPRTVFDFRISAVTTKDGLEVPVSVNQDEKELLLMKTLENPYFWYETEFSKEEEVEGMKKEMKSMTTFDVFDEVNYKDVPPELLDKVISTRWVKVRKSDSTVRCRLVVRGYTQQVEDKDETFASTPSLTTLKLLLTLAVAKGWHISVGDISTAFLHAAVDEDFYVIPPLEFYPDGNTLWKLKRALYGLKHSPKLWQEHFASVMKKNGFRRMKSDPNLYFPMEEAAEDFVDVINFCRKLQTWDIPRGQSRRRLFWSLLLTFPWTRITLRQILLQALEDIKFLKGTLAAVERALDFPFATRGEVKLLEISKGILQEDFRQSASKQDFEMPPKQPSSPRTLAARRQFEVGHAATFPAAFPRMLADFSSFVRTFQPSDFAQILADGRQVEQLWKIGETFRSIPVGNLETLPEVFEVLFPGRSHPGFWTPPELFLIRYTTFAQLLQTLLPGVPATLSAEHFCQFMVYTALPLVTFRRKVETLWRHGEFTLQSSDVFWRLQLHIVNCHGTLETYNDTRALEVPHWKTLRLHLCRCTNDLQDILGRRSPRHENLSAGPNGPDFTGALQNKFDGDSTAGAWISSH</sequence>
<gene>
    <name evidence="3" type="ORF">SNAT2548_LOCUS24218</name>
</gene>
<protein>
    <recommendedName>
        <fullName evidence="2">Reverse transcriptase Ty1/copia-type domain-containing protein</fullName>
    </recommendedName>
</protein>
<name>A0A812RMQ6_9DINO</name>
<dbReference type="InterPro" id="IPR013103">
    <property type="entry name" value="RVT_2"/>
</dbReference>
<evidence type="ECO:0000256" key="1">
    <source>
        <dbReference type="SAM" id="MobiDB-lite"/>
    </source>
</evidence>
<reference evidence="3" key="1">
    <citation type="submission" date="2021-02" db="EMBL/GenBank/DDBJ databases">
        <authorList>
            <person name="Dougan E. K."/>
            <person name="Rhodes N."/>
            <person name="Thang M."/>
            <person name="Chan C."/>
        </authorList>
    </citation>
    <scope>NUCLEOTIDE SEQUENCE</scope>
</reference>
<feature type="region of interest" description="Disordered" evidence="1">
    <location>
        <begin position="936"/>
        <end position="1063"/>
    </location>
</feature>
<dbReference type="EMBL" id="CAJNDS010002349">
    <property type="protein sequence ID" value="CAE7444835.1"/>
    <property type="molecule type" value="Genomic_DNA"/>
</dbReference>
<keyword evidence="4" id="KW-1185">Reference proteome</keyword>
<proteinExistence type="predicted"/>